<dbReference type="Gene3D" id="3.60.40.10">
    <property type="entry name" value="PPM-type phosphatase domain"/>
    <property type="match status" value="1"/>
</dbReference>
<dbReference type="InterPro" id="IPR036457">
    <property type="entry name" value="PPM-type-like_dom_sf"/>
</dbReference>
<evidence type="ECO:0000313" key="4">
    <source>
        <dbReference type="Proteomes" id="UP001501821"/>
    </source>
</evidence>
<dbReference type="Proteomes" id="UP001501821">
    <property type="component" value="Unassembled WGS sequence"/>
</dbReference>
<sequence>MDGDLLGRLRDRLQELCSVPTLPAGWYCVSATLAAEGFRFGGDFFVADLVDLPSGPGLQMVLVDVCGSGDTALPDAVQFAGALGGLIGVVPPQEVMAAANRFLLRQPSDEATATAAQVVLDLATGGYVIRSAGHPPVLRWDSAASAWSVDTARGTALGVVDEPALELSDGLLAPGEALLFYTDGVVESRELDIEDGIAWLRAVARDAFLADVDGAPAAILEQVSRGDDDRAVLFIGRRPADHLIG</sequence>
<keyword evidence="4" id="KW-1185">Reference proteome</keyword>
<dbReference type="InterPro" id="IPR052016">
    <property type="entry name" value="Bact_Sigma-Reg"/>
</dbReference>
<feature type="domain" description="PPM-type phosphatase" evidence="2">
    <location>
        <begin position="27"/>
        <end position="237"/>
    </location>
</feature>
<dbReference type="RefSeq" id="WP_344776060.1">
    <property type="nucleotide sequence ID" value="NZ_BAABAH010000009.1"/>
</dbReference>
<name>A0ABP7IPF8_9ACTN</name>
<protein>
    <recommendedName>
        <fullName evidence="2">PPM-type phosphatase domain-containing protein</fullName>
    </recommendedName>
</protein>
<comment type="caution">
    <text evidence="3">The sequence shown here is derived from an EMBL/GenBank/DDBJ whole genome shotgun (WGS) entry which is preliminary data.</text>
</comment>
<proteinExistence type="predicted"/>
<dbReference type="EMBL" id="BAABAH010000009">
    <property type="protein sequence ID" value="GAA3823257.1"/>
    <property type="molecule type" value="Genomic_DNA"/>
</dbReference>
<gene>
    <name evidence="3" type="ORF">GCM10022242_25930</name>
</gene>
<accession>A0ABP7IPF8</accession>
<dbReference type="PANTHER" id="PTHR43156:SF2">
    <property type="entry name" value="STAGE II SPORULATION PROTEIN E"/>
    <property type="match status" value="1"/>
</dbReference>
<reference evidence="4" key="1">
    <citation type="journal article" date="2019" name="Int. J. Syst. Evol. Microbiol.">
        <title>The Global Catalogue of Microorganisms (GCM) 10K type strain sequencing project: providing services to taxonomists for standard genome sequencing and annotation.</title>
        <authorList>
            <consortium name="The Broad Institute Genomics Platform"/>
            <consortium name="The Broad Institute Genome Sequencing Center for Infectious Disease"/>
            <person name="Wu L."/>
            <person name="Ma J."/>
        </authorList>
    </citation>
    <scope>NUCLEOTIDE SEQUENCE [LARGE SCALE GENOMIC DNA]</scope>
    <source>
        <strain evidence="4">JCM 16953</strain>
    </source>
</reference>
<dbReference type="PANTHER" id="PTHR43156">
    <property type="entry name" value="STAGE II SPORULATION PROTEIN E-RELATED"/>
    <property type="match status" value="1"/>
</dbReference>
<evidence type="ECO:0000313" key="3">
    <source>
        <dbReference type="EMBL" id="GAA3823257.1"/>
    </source>
</evidence>
<dbReference type="SMART" id="SM00331">
    <property type="entry name" value="PP2C_SIG"/>
    <property type="match status" value="1"/>
</dbReference>
<dbReference type="Pfam" id="PF07228">
    <property type="entry name" value="SpoIIE"/>
    <property type="match status" value="1"/>
</dbReference>
<evidence type="ECO:0000259" key="2">
    <source>
        <dbReference type="SMART" id="SM00331"/>
    </source>
</evidence>
<evidence type="ECO:0000256" key="1">
    <source>
        <dbReference type="ARBA" id="ARBA00022801"/>
    </source>
</evidence>
<keyword evidence="1" id="KW-0378">Hydrolase</keyword>
<dbReference type="InterPro" id="IPR001932">
    <property type="entry name" value="PPM-type_phosphatase-like_dom"/>
</dbReference>
<organism evidence="3 4">
    <name type="scientific">Nocardioides panacisoli</name>
    <dbReference type="NCBI Taxonomy" id="627624"/>
    <lineage>
        <taxon>Bacteria</taxon>
        <taxon>Bacillati</taxon>
        <taxon>Actinomycetota</taxon>
        <taxon>Actinomycetes</taxon>
        <taxon>Propionibacteriales</taxon>
        <taxon>Nocardioidaceae</taxon>
        <taxon>Nocardioides</taxon>
    </lineage>
</organism>